<dbReference type="Proteomes" id="UP000031184">
    <property type="component" value="Unassembled WGS sequence"/>
</dbReference>
<dbReference type="NCBIfam" id="TIGR00287">
    <property type="entry name" value="cas1"/>
    <property type="match status" value="1"/>
</dbReference>
<dbReference type="PANTHER" id="PTHR34353">
    <property type="entry name" value="CRISPR-ASSOCIATED ENDONUCLEASE CAS1 1"/>
    <property type="match status" value="1"/>
</dbReference>
<sequence>MIENKIPIYLADYFGNIYGKVWSNSLDSSAILRRQQIILFQGNYGKKLIKKWIIRKIETQKKHLLKILRRKSLDASEIQEYFQSIEDKINLLELQESHFHETLLGYEGLSSRYYYKILKDHIPATWKFHGRKNYGARDPYNVVLNYLFGVLYSKVEQALVLAGFDVKIGILHGESRKADSLLFDFIEIFRFLVFETCFSLFSKKLINKSFFNEEGRILLEGKKIILSEFYKKLRTTVEQNGEKISYENLIKKEAKFLAKEVLTHEMPDFI</sequence>
<proteinExistence type="predicted"/>
<dbReference type="Pfam" id="PF01867">
    <property type="entry name" value="Cas_Cas1"/>
    <property type="match status" value="1"/>
</dbReference>
<protein>
    <recommendedName>
        <fullName evidence="12">CRISPR-associated endonuclease Cas1</fullName>
    </recommendedName>
</protein>
<evidence type="ECO:0000256" key="1">
    <source>
        <dbReference type="ARBA" id="ARBA00022722"/>
    </source>
</evidence>
<dbReference type="InterPro" id="IPR042206">
    <property type="entry name" value="CRISPR-assoc_Cas1_C"/>
</dbReference>
<evidence type="ECO:0000256" key="4">
    <source>
        <dbReference type="ARBA" id="ARBA00022801"/>
    </source>
</evidence>
<evidence type="ECO:0000313" key="11">
    <source>
        <dbReference type="Proteomes" id="UP000031184"/>
    </source>
</evidence>
<comment type="subunit">
    <text evidence="9">Homodimer, forms a heterotetramer with a Cas2 homodimer.</text>
</comment>
<evidence type="ECO:0000256" key="3">
    <source>
        <dbReference type="ARBA" id="ARBA00022759"/>
    </source>
</evidence>
<keyword evidence="5" id="KW-0460">Magnesium</keyword>
<evidence type="ECO:0000256" key="2">
    <source>
        <dbReference type="ARBA" id="ARBA00022723"/>
    </source>
</evidence>
<dbReference type="GO" id="GO:0051607">
    <property type="term" value="P:defense response to virus"/>
    <property type="evidence" value="ECO:0007669"/>
    <property type="project" value="UniProtKB-KW"/>
</dbReference>
<dbReference type="CDD" id="cd09634">
    <property type="entry name" value="Cas1_I-II-III"/>
    <property type="match status" value="1"/>
</dbReference>
<accession>A0A0B4EXK8</accession>
<evidence type="ECO:0000256" key="6">
    <source>
        <dbReference type="ARBA" id="ARBA00023118"/>
    </source>
</evidence>
<dbReference type="GO" id="GO:0003677">
    <property type="term" value="F:DNA binding"/>
    <property type="evidence" value="ECO:0007669"/>
    <property type="project" value="UniProtKB-KW"/>
</dbReference>
<evidence type="ECO:0008006" key="12">
    <source>
        <dbReference type="Google" id="ProtNLM"/>
    </source>
</evidence>
<keyword evidence="2" id="KW-0479">Metal-binding</keyword>
<evidence type="ECO:0000256" key="7">
    <source>
        <dbReference type="ARBA" id="ARBA00023125"/>
    </source>
</evidence>
<dbReference type="GO" id="GO:0043571">
    <property type="term" value="P:maintenance of CRISPR repeat elements"/>
    <property type="evidence" value="ECO:0007669"/>
    <property type="project" value="InterPro"/>
</dbReference>
<keyword evidence="8" id="KW-0464">Manganese</keyword>
<dbReference type="PATRIC" id="fig|1226633.4.peg.508"/>
<keyword evidence="3" id="KW-0255">Endonuclease</keyword>
<dbReference type="InterPro" id="IPR002729">
    <property type="entry name" value="CRISPR-assoc_Cas1"/>
</dbReference>
<comment type="caution">
    <text evidence="10">The sequence shown here is derived from an EMBL/GenBank/DDBJ whole genome shotgun (WGS) entry which is preliminary data.</text>
</comment>
<evidence type="ECO:0000256" key="9">
    <source>
        <dbReference type="ARBA" id="ARBA00038592"/>
    </source>
</evidence>
<dbReference type="Gene3D" id="1.20.120.920">
    <property type="entry name" value="CRISPR-associated endonuclease Cas1, C-terminal domain"/>
    <property type="match status" value="1"/>
</dbReference>
<dbReference type="AlphaFoldDB" id="A0A0B4EXK8"/>
<keyword evidence="4" id="KW-0378">Hydrolase</keyword>
<keyword evidence="6" id="KW-0051">Antiviral defense</keyword>
<evidence type="ECO:0000313" key="10">
    <source>
        <dbReference type="EMBL" id="KID49674.1"/>
    </source>
</evidence>
<dbReference type="GO" id="GO:0046872">
    <property type="term" value="F:metal ion binding"/>
    <property type="evidence" value="ECO:0007669"/>
    <property type="project" value="UniProtKB-KW"/>
</dbReference>
<dbReference type="EMBL" id="AUZI01000011">
    <property type="protein sequence ID" value="KID49674.1"/>
    <property type="molecule type" value="Genomic_DNA"/>
</dbReference>
<organism evidence="10 11">
    <name type="scientific">Fusobacterium necrophorum subsp. funduliforme B35</name>
    <dbReference type="NCBI Taxonomy" id="1226633"/>
    <lineage>
        <taxon>Bacteria</taxon>
        <taxon>Fusobacteriati</taxon>
        <taxon>Fusobacteriota</taxon>
        <taxon>Fusobacteriia</taxon>
        <taxon>Fusobacteriales</taxon>
        <taxon>Fusobacteriaceae</taxon>
        <taxon>Fusobacterium</taxon>
    </lineage>
</organism>
<name>A0A0B4EXK8_9FUSO</name>
<dbReference type="PANTHER" id="PTHR34353:SF2">
    <property type="entry name" value="CRISPR-ASSOCIATED ENDONUCLEASE CAS1 1"/>
    <property type="match status" value="1"/>
</dbReference>
<keyword evidence="7" id="KW-0238">DNA-binding</keyword>
<keyword evidence="1" id="KW-0540">Nuclease</keyword>
<evidence type="ECO:0000256" key="5">
    <source>
        <dbReference type="ARBA" id="ARBA00022842"/>
    </source>
</evidence>
<evidence type="ECO:0000256" key="8">
    <source>
        <dbReference type="ARBA" id="ARBA00023211"/>
    </source>
</evidence>
<dbReference type="GO" id="GO:0016787">
    <property type="term" value="F:hydrolase activity"/>
    <property type="evidence" value="ECO:0007669"/>
    <property type="project" value="UniProtKB-KW"/>
</dbReference>
<dbReference type="InterPro" id="IPR050646">
    <property type="entry name" value="Cas1"/>
</dbReference>
<reference evidence="10 11" key="1">
    <citation type="submission" date="2013-08" db="EMBL/GenBank/DDBJ databases">
        <title>An opportunistic ruminal bacterium that causes liver abscesses in cattle.</title>
        <authorList>
            <person name="Benahmed F.H."/>
            <person name="Rasmussen M."/>
            <person name="Harbottle H."/>
            <person name="Soppet D."/>
            <person name="Nagaraja T.G."/>
            <person name="Davidson M."/>
        </authorList>
    </citation>
    <scope>NUCLEOTIDE SEQUENCE [LARGE SCALE GENOMIC DNA]</scope>
    <source>
        <strain evidence="10 11">B35</strain>
    </source>
</reference>
<dbReference type="GO" id="GO:0004519">
    <property type="term" value="F:endonuclease activity"/>
    <property type="evidence" value="ECO:0007669"/>
    <property type="project" value="UniProtKB-KW"/>
</dbReference>
<gene>
    <name evidence="10" type="ORF">C095_02555</name>
</gene>